<proteinExistence type="predicted"/>
<feature type="region of interest" description="Disordered" evidence="1">
    <location>
        <begin position="1"/>
        <end position="123"/>
    </location>
</feature>
<reference evidence="2" key="1">
    <citation type="submission" date="2023-10" db="EMBL/GenBank/DDBJ databases">
        <title>Genome assemblies of two species of porcelain crab, Petrolisthes cinctipes and Petrolisthes manimaculis (Anomura: Porcellanidae).</title>
        <authorList>
            <person name="Angst P."/>
        </authorList>
    </citation>
    <scope>NUCLEOTIDE SEQUENCE</scope>
    <source>
        <strain evidence="2">PB745_01</strain>
        <tissue evidence="2">Gill</tissue>
    </source>
</reference>
<feature type="compositionally biased region" description="Pro residues" evidence="1">
    <location>
        <begin position="70"/>
        <end position="79"/>
    </location>
</feature>
<dbReference type="EMBL" id="JAWQEG010007600">
    <property type="protein sequence ID" value="KAK3852074.1"/>
    <property type="molecule type" value="Genomic_DNA"/>
</dbReference>
<name>A0AAE1EH15_PETCI</name>
<feature type="compositionally biased region" description="Low complexity" evidence="1">
    <location>
        <begin position="91"/>
        <end position="108"/>
    </location>
</feature>
<gene>
    <name evidence="2" type="ORF">Pcinc_041321</name>
</gene>
<evidence type="ECO:0000313" key="2">
    <source>
        <dbReference type="EMBL" id="KAK3852074.1"/>
    </source>
</evidence>
<dbReference type="AlphaFoldDB" id="A0AAE1EH15"/>
<feature type="compositionally biased region" description="Basic and acidic residues" evidence="1">
    <location>
        <begin position="32"/>
        <end position="48"/>
    </location>
</feature>
<keyword evidence="3" id="KW-1185">Reference proteome</keyword>
<sequence>MVVGRGKEEKEEVGNGGRKGEEEKEEVGNGGRKGEEDYEDKKVDERLIDQAPTHTQPNQVLKPAANSCSLPPPPSPIPACHPFTSPTQTIQPSQPASQPVSQPASQPANITFQGGRWFGQWEA</sequence>
<evidence type="ECO:0000256" key="1">
    <source>
        <dbReference type="SAM" id="MobiDB-lite"/>
    </source>
</evidence>
<protein>
    <submittedName>
        <fullName evidence="2">Uncharacterized protein</fullName>
    </submittedName>
</protein>
<dbReference type="Proteomes" id="UP001286313">
    <property type="component" value="Unassembled WGS sequence"/>
</dbReference>
<organism evidence="2 3">
    <name type="scientific">Petrolisthes cinctipes</name>
    <name type="common">Flat porcelain crab</name>
    <dbReference type="NCBI Taxonomy" id="88211"/>
    <lineage>
        <taxon>Eukaryota</taxon>
        <taxon>Metazoa</taxon>
        <taxon>Ecdysozoa</taxon>
        <taxon>Arthropoda</taxon>
        <taxon>Crustacea</taxon>
        <taxon>Multicrustacea</taxon>
        <taxon>Malacostraca</taxon>
        <taxon>Eumalacostraca</taxon>
        <taxon>Eucarida</taxon>
        <taxon>Decapoda</taxon>
        <taxon>Pleocyemata</taxon>
        <taxon>Anomura</taxon>
        <taxon>Galatheoidea</taxon>
        <taxon>Porcellanidae</taxon>
        <taxon>Petrolisthes</taxon>
    </lineage>
</organism>
<comment type="caution">
    <text evidence="2">The sequence shown here is derived from an EMBL/GenBank/DDBJ whole genome shotgun (WGS) entry which is preliminary data.</text>
</comment>
<feature type="compositionally biased region" description="Basic and acidic residues" evidence="1">
    <location>
        <begin position="1"/>
        <end position="22"/>
    </location>
</feature>
<evidence type="ECO:0000313" key="3">
    <source>
        <dbReference type="Proteomes" id="UP001286313"/>
    </source>
</evidence>
<accession>A0AAE1EH15</accession>